<dbReference type="InterPro" id="IPR039127">
    <property type="entry name" value="Trm112"/>
</dbReference>
<feature type="region of interest" description="Disordered" evidence="1">
    <location>
        <begin position="90"/>
        <end position="129"/>
    </location>
</feature>
<dbReference type="PANTHER" id="PTHR12773:SF0">
    <property type="entry name" value="MULTIFUNCTIONAL METHYLTRANSFERASE SUBUNIT TRM112-LIKE PROTEIN"/>
    <property type="match status" value="1"/>
</dbReference>
<evidence type="ECO:0000313" key="2">
    <source>
        <dbReference type="Ensembl" id="ENSCMMP00000015446.1"/>
    </source>
</evidence>
<name>A0A8C3C3G4_CAIMO</name>
<evidence type="ECO:0000256" key="1">
    <source>
        <dbReference type="SAM" id="MobiDB-lite"/>
    </source>
</evidence>
<organism evidence="2 3">
    <name type="scientific">Cairina moschata</name>
    <name type="common">Muscovy duck</name>
    <dbReference type="NCBI Taxonomy" id="8855"/>
    <lineage>
        <taxon>Eukaryota</taxon>
        <taxon>Metazoa</taxon>
        <taxon>Chordata</taxon>
        <taxon>Craniata</taxon>
        <taxon>Vertebrata</taxon>
        <taxon>Euteleostomi</taxon>
        <taxon>Archelosauria</taxon>
        <taxon>Archosauria</taxon>
        <taxon>Dinosauria</taxon>
        <taxon>Saurischia</taxon>
        <taxon>Theropoda</taxon>
        <taxon>Coelurosauria</taxon>
        <taxon>Aves</taxon>
        <taxon>Neognathae</taxon>
        <taxon>Galloanserae</taxon>
        <taxon>Anseriformes</taxon>
        <taxon>Anatidae</taxon>
        <taxon>Anatinae</taxon>
        <taxon>Cairina</taxon>
    </lineage>
</organism>
<reference evidence="2" key="1">
    <citation type="submission" date="2025-08" db="UniProtKB">
        <authorList>
            <consortium name="Ensembl"/>
        </authorList>
    </citation>
    <scope>IDENTIFICATION</scope>
</reference>
<reference evidence="2" key="2">
    <citation type="submission" date="2025-09" db="UniProtKB">
        <authorList>
            <consortium name="Ensembl"/>
        </authorList>
    </citation>
    <scope>IDENTIFICATION</scope>
</reference>
<feature type="compositionally biased region" description="Low complexity" evidence="1">
    <location>
        <begin position="114"/>
        <end position="125"/>
    </location>
</feature>
<dbReference type="GO" id="GO:0070476">
    <property type="term" value="P:rRNA (guanine-N7)-methylation"/>
    <property type="evidence" value="ECO:0007669"/>
    <property type="project" value="TreeGrafter"/>
</dbReference>
<evidence type="ECO:0000313" key="3">
    <source>
        <dbReference type="Proteomes" id="UP000694556"/>
    </source>
</evidence>
<dbReference type="AlphaFoldDB" id="A0A8C3C3G4"/>
<keyword evidence="3" id="KW-1185">Reference proteome</keyword>
<feature type="compositionally biased region" description="Low complexity" evidence="1">
    <location>
        <begin position="98"/>
        <end position="107"/>
    </location>
</feature>
<protein>
    <submittedName>
        <fullName evidence="2">Uncharacterized protein</fullName>
    </submittedName>
</protein>
<dbReference type="GO" id="GO:0046982">
    <property type="term" value="F:protein heterodimerization activity"/>
    <property type="evidence" value="ECO:0007669"/>
    <property type="project" value="InterPro"/>
</dbReference>
<dbReference type="Gene3D" id="2.20.25.10">
    <property type="match status" value="1"/>
</dbReference>
<dbReference type="Ensembl" id="ENSCMMT00000016984.1">
    <property type="protein sequence ID" value="ENSCMMP00000015446.1"/>
    <property type="gene ID" value="ENSCMMG00000009850.1"/>
</dbReference>
<proteinExistence type="predicted"/>
<accession>A0A8C3C3G4</accession>
<dbReference type="PANTHER" id="PTHR12773">
    <property type="entry name" value="UPF0315 PROTEIN-RELATED"/>
    <property type="match status" value="1"/>
</dbReference>
<dbReference type="GO" id="GO:0030488">
    <property type="term" value="P:tRNA methylation"/>
    <property type="evidence" value="ECO:0007669"/>
    <property type="project" value="TreeGrafter"/>
</dbReference>
<sequence>MKLLTHNLLTSHVRGLRPGTGFPLLIRASQVRVRSVPFSAAFVARLLPRLRWAELLQAAEMLPVAPQAPPISPSSLPVLPVTPVVLPVPLPVPPSAPQHPAVPSQSLPVPPSPSQCLPSSPQSLPVPQPSTLWHVRRGSLLGGDTGGYWGTLG</sequence>
<dbReference type="Proteomes" id="UP000694556">
    <property type="component" value="Unassembled WGS sequence"/>
</dbReference>